<keyword evidence="5" id="KW-0812">Transmembrane</keyword>
<evidence type="ECO:0000256" key="1">
    <source>
        <dbReference type="ARBA" id="ARBA00004167"/>
    </source>
</evidence>
<evidence type="ECO:0000256" key="3">
    <source>
        <dbReference type="ARBA" id="ARBA00022676"/>
    </source>
</evidence>
<name>A0A9X1HNG4_9BACT</name>
<dbReference type="GO" id="GO:0012505">
    <property type="term" value="C:endomembrane system"/>
    <property type="evidence" value="ECO:0007669"/>
    <property type="project" value="UniProtKB-SubCell"/>
</dbReference>
<dbReference type="AlphaFoldDB" id="A0A9X1HNG4"/>
<reference evidence="9" key="1">
    <citation type="submission" date="2021-09" db="EMBL/GenBank/DDBJ databases">
        <title>Fulvivirga sp. isolated from coastal sediment.</title>
        <authorList>
            <person name="Yu H."/>
        </authorList>
    </citation>
    <scope>NUCLEOTIDE SEQUENCE</scope>
    <source>
        <strain evidence="9">1062</strain>
    </source>
</reference>
<proteinExistence type="predicted"/>
<evidence type="ECO:0000313" key="10">
    <source>
        <dbReference type="Proteomes" id="UP001139409"/>
    </source>
</evidence>
<evidence type="ECO:0000256" key="4">
    <source>
        <dbReference type="ARBA" id="ARBA00022679"/>
    </source>
</evidence>
<dbReference type="Proteomes" id="UP001139409">
    <property type="component" value="Unassembled WGS sequence"/>
</dbReference>
<keyword evidence="7" id="KW-0472">Membrane</keyword>
<keyword evidence="6" id="KW-1133">Transmembrane helix</keyword>
<keyword evidence="4" id="KW-0808">Transferase</keyword>
<evidence type="ECO:0000256" key="5">
    <source>
        <dbReference type="ARBA" id="ARBA00022692"/>
    </source>
</evidence>
<keyword evidence="10" id="KW-1185">Reference proteome</keyword>
<keyword evidence="8" id="KW-0325">Glycoprotein</keyword>
<dbReference type="InterPro" id="IPR001675">
    <property type="entry name" value="Glyco_trans_29"/>
</dbReference>
<dbReference type="RefSeq" id="WP_225696541.1">
    <property type="nucleotide sequence ID" value="NZ_JAIXNE010000001.1"/>
</dbReference>
<evidence type="ECO:0000256" key="2">
    <source>
        <dbReference type="ARBA" id="ARBA00004308"/>
    </source>
</evidence>
<dbReference type="Pfam" id="PF00777">
    <property type="entry name" value="Glyco_transf_29"/>
    <property type="match status" value="1"/>
</dbReference>
<dbReference type="EMBL" id="JAIXNE010000001">
    <property type="protein sequence ID" value="MCA6073424.1"/>
    <property type="molecule type" value="Genomic_DNA"/>
</dbReference>
<evidence type="ECO:0000256" key="6">
    <source>
        <dbReference type="ARBA" id="ARBA00022989"/>
    </source>
</evidence>
<comment type="caution">
    <text evidence="9">The sequence shown here is derived from an EMBL/GenBank/DDBJ whole genome shotgun (WGS) entry which is preliminary data.</text>
</comment>
<evidence type="ECO:0000256" key="8">
    <source>
        <dbReference type="ARBA" id="ARBA00023180"/>
    </source>
</evidence>
<dbReference type="Gene3D" id="3.90.1480.20">
    <property type="entry name" value="Glycosyl transferase family 29"/>
    <property type="match status" value="1"/>
</dbReference>
<dbReference type="GO" id="GO:0016020">
    <property type="term" value="C:membrane"/>
    <property type="evidence" value="ECO:0007669"/>
    <property type="project" value="UniProtKB-SubCell"/>
</dbReference>
<organism evidence="9 10">
    <name type="scientific">Fulvivirga sedimenti</name>
    <dbReference type="NCBI Taxonomy" id="2879465"/>
    <lineage>
        <taxon>Bacteria</taxon>
        <taxon>Pseudomonadati</taxon>
        <taxon>Bacteroidota</taxon>
        <taxon>Cytophagia</taxon>
        <taxon>Cytophagales</taxon>
        <taxon>Fulvivirgaceae</taxon>
        <taxon>Fulvivirga</taxon>
    </lineage>
</organism>
<accession>A0A9X1HNG4</accession>
<protein>
    <submittedName>
        <fullName evidence="9">Glycosyltransferase family 29 protein</fullName>
    </submittedName>
</protein>
<keyword evidence="3" id="KW-0328">Glycosyltransferase</keyword>
<dbReference type="GO" id="GO:0008373">
    <property type="term" value="F:sialyltransferase activity"/>
    <property type="evidence" value="ECO:0007669"/>
    <property type="project" value="InterPro"/>
</dbReference>
<evidence type="ECO:0000313" key="9">
    <source>
        <dbReference type="EMBL" id="MCA6073424.1"/>
    </source>
</evidence>
<sequence length="248" mass="28576">MSFKIYVNAVKGLFLTLANVKMFPASVLTNKRIAIVGPASSAYGTGKGDYIDGFDLVVRINKAALLMRDKRSPEDIGTKTDILFHSFFENEYSGGGPLDLELYERLGIKYLVNPIPTYFGHRVSFNFYKKYLRSYPVYTLPLPPYLREVKQFGKFRPTTGFCALKYLLESDFKELYIGGFTFFQTAYGDGYRDEMKSKEATQQYINKMQIHNPDIEFTEFVRIYVENRNKNVVLDEALRELVSQKIAE</sequence>
<evidence type="ECO:0000256" key="7">
    <source>
        <dbReference type="ARBA" id="ARBA00023136"/>
    </source>
</evidence>
<gene>
    <name evidence="9" type="ORF">LDX50_01005</name>
</gene>
<dbReference type="InterPro" id="IPR038578">
    <property type="entry name" value="GT29-like_sf"/>
</dbReference>
<comment type="subcellular location">
    <subcellularLocation>
        <location evidence="2">Endomembrane system</location>
    </subcellularLocation>
    <subcellularLocation>
        <location evidence="1">Membrane</location>
        <topology evidence="1">Single-pass membrane protein</topology>
    </subcellularLocation>
</comment>